<dbReference type="Proteomes" id="UP000516105">
    <property type="component" value="Chromosome"/>
</dbReference>
<evidence type="ECO:0000313" key="3">
    <source>
        <dbReference type="EMBL" id="QNP46420.1"/>
    </source>
</evidence>
<proteinExistence type="inferred from homology"/>
<dbReference type="SMART" id="SM01152">
    <property type="entry name" value="DUF167"/>
    <property type="match status" value="1"/>
</dbReference>
<dbReference type="NCBIfam" id="TIGR00251">
    <property type="entry name" value="DUF167 family protein"/>
    <property type="match status" value="1"/>
</dbReference>
<dbReference type="PANTHER" id="PTHR13420">
    <property type="entry name" value="UPF0235 PROTEIN C15ORF40"/>
    <property type="match status" value="1"/>
</dbReference>
<evidence type="ECO:0000313" key="4">
    <source>
        <dbReference type="Proteomes" id="UP000516105"/>
    </source>
</evidence>
<dbReference type="Gene3D" id="3.30.1200.10">
    <property type="entry name" value="YggU-like"/>
    <property type="match status" value="1"/>
</dbReference>
<protein>
    <recommendedName>
        <fullName evidence="2">UPF0235 protein H9L14_04365</fullName>
    </recommendedName>
</protein>
<keyword evidence="4" id="KW-1185">Reference proteome</keyword>
<dbReference type="RefSeq" id="WP_187709373.1">
    <property type="nucleotide sequence ID" value="NZ_CP178916.1"/>
</dbReference>
<dbReference type="HAMAP" id="MF_00634">
    <property type="entry name" value="UPF0235"/>
    <property type="match status" value="1"/>
</dbReference>
<evidence type="ECO:0000256" key="1">
    <source>
        <dbReference type="ARBA" id="ARBA00010364"/>
    </source>
</evidence>
<evidence type="ECO:0000256" key="2">
    <source>
        <dbReference type="HAMAP-Rule" id="MF_00634"/>
    </source>
</evidence>
<comment type="similarity">
    <text evidence="1 2">Belongs to the UPF0235 family.</text>
</comment>
<accession>A0ABX6T9G8</accession>
<reference evidence="3 4" key="1">
    <citation type="submission" date="2020-08" db="EMBL/GenBank/DDBJ databases">
        <title>Genome sequence of Sphingomonas sediminicola KACC 15039T.</title>
        <authorList>
            <person name="Hyun D.-W."/>
            <person name="Bae J.-W."/>
        </authorList>
    </citation>
    <scope>NUCLEOTIDE SEQUENCE [LARGE SCALE GENOMIC DNA]</scope>
    <source>
        <strain evidence="3 4">KACC 15039</strain>
    </source>
</reference>
<dbReference type="Pfam" id="PF02594">
    <property type="entry name" value="DUF167"/>
    <property type="match status" value="1"/>
</dbReference>
<name>A0ABX6T9G8_9SPHN</name>
<dbReference type="InterPro" id="IPR036591">
    <property type="entry name" value="YggU-like_sf"/>
</dbReference>
<sequence>MSCQIAVRVTPRSANPGFGGWRAGTDGREELEVRVSEAPTDGAANSAVIKLLAKALGVPRSDVDIVSGHASRHKRIAVALDADEVRRRLGN</sequence>
<gene>
    <name evidence="3" type="ORF">H9L14_04365</name>
</gene>
<dbReference type="SUPFAM" id="SSF69786">
    <property type="entry name" value="YggU-like"/>
    <property type="match status" value="1"/>
</dbReference>
<dbReference type="EMBL" id="CP060782">
    <property type="protein sequence ID" value="QNP46420.1"/>
    <property type="molecule type" value="Genomic_DNA"/>
</dbReference>
<dbReference type="PANTHER" id="PTHR13420:SF7">
    <property type="entry name" value="UPF0235 PROTEIN C15ORF40"/>
    <property type="match status" value="1"/>
</dbReference>
<organism evidence="3 4">
    <name type="scientific">Sphingomonas sediminicola</name>
    <dbReference type="NCBI Taxonomy" id="386874"/>
    <lineage>
        <taxon>Bacteria</taxon>
        <taxon>Pseudomonadati</taxon>
        <taxon>Pseudomonadota</taxon>
        <taxon>Alphaproteobacteria</taxon>
        <taxon>Sphingomonadales</taxon>
        <taxon>Sphingomonadaceae</taxon>
        <taxon>Sphingomonas</taxon>
    </lineage>
</organism>
<dbReference type="InterPro" id="IPR003746">
    <property type="entry name" value="DUF167"/>
</dbReference>